<evidence type="ECO:0008006" key="7">
    <source>
        <dbReference type="Google" id="ProtNLM"/>
    </source>
</evidence>
<dbReference type="Gene3D" id="3.40.50.1220">
    <property type="entry name" value="TPP-binding domain"/>
    <property type="match status" value="1"/>
</dbReference>
<evidence type="ECO:0000256" key="1">
    <source>
        <dbReference type="ARBA" id="ARBA00007812"/>
    </source>
</evidence>
<dbReference type="InterPro" id="IPR029035">
    <property type="entry name" value="DHS-like_NAD/FAD-binding_dom"/>
</dbReference>
<reference evidence="5 6" key="1">
    <citation type="submission" date="2017-03" db="EMBL/GenBank/DDBJ databases">
        <title>Whole genome sequence of Micromonospora wenchangensis, isolated from mangrove soil.</title>
        <authorList>
            <person name="Yang H."/>
        </authorList>
    </citation>
    <scope>NUCLEOTIDE SEQUENCE [LARGE SCALE GENOMIC DNA]</scope>
    <source>
        <strain evidence="5 6">CCTCC AA 2012002</strain>
    </source>
</reference>
<evidence type="ECO:0000259" key="4">
    <source>
        <dbReference type="Pfam" id="PF02776"/>
    </source>
</evidence>
<dbReference type="GO" id="GO:0003984">
    <property type="term" value="F:acetolactate synthase activity"/>
    <property type="evidence" value="ECO:0007669"/>
    <property type="project" value="TreeGrafter"/>
</dbReference>
<dbReference type="EMBL" id="MZMV01000011">
    <property type="protein sequence ID" value="OWV09546.1"/>
    <property type="molecule type" value="Genomic_DNA"/>
</dbReference>
<dbReference type="Gene3D" id="3.40.50.970">
    <property type="match status" value="2"/>
</dbReference>
<dbReference type="RefSeq" id="WP_088643357.1">
    <property type="nucleotide sequence ID" value="NZ_MZMV01000011.1"/>
</dbReference>
<dbReference type="GO" id="GO:0009097">
    <property type="term" value="P:isoleucine biosynthetic process"/>
    <property type="evidence" value="ECO:0007669"/>
    <property type="project" value="TreeGrafter"/>
</dbReference>
<dbReference type="InterPro" id="IPR012001">
    <property type="entry name" value="Thiamin_PyroP_enz_TPP-bd_dom"/>
</dbReference>
<dbReference type="GO" id="GO:0009099">
    <property type="term" value="P:L-valine biosynthetic process"/>
    <property type="evidence" value="ECO:0007669"/>
    <property type="project" value="TreeGrafter"/>
</dbReference>
<keyword evidence="2" id="KW-0786">Thiamine pyrophosphate</keyword>
<keyword evidence="6" id="KW-1185">Reference proteome</keyword>
<dbReference type="Pfam" id="PF02776">
    <property type="entry name" value="TPP_enzyme_N"/>
    <property type="match status" value="1"/>
</dbReference>
<dbReference type="PANTHER" id="PTHR18968:SF164">
    <property type="entry name" value="PYRUVATE DECARBOXYLASE"/>
    <property type="match status" value="1"/>
</dbReference>
<comment type="similarity">
    <text evidence="1">Belongs to the TPP enzyme family.</text>
</comment>
<dbReference type="PANTHER" id="PTHR18968">
    <property type="entry name" value="THIAMINE PYROPHOSPHATE ENZYMES"/>
    <property type="match status" value="1"/>
</dbReference>
<dbReference type="AlphaFoldDB" id="A0A246RQ33"/>
<dbReference type="Proteomes" id="UP000197174">
    <property type="component" value="Unassembled WGS sequence"/>
</dbReference>
<feature type="domain" description="Thiamine pyrophosphate enzyme TPP-binding" evidence="3">
    <location>
        <begin position="424"/>
        <end position="565"/>
    </location>
</feature>
<dbReference type="OrthoDB" id="2443624at2"/>
<evidence type="ECO:0000256" key="2">
    <source>
        <dbReference type="ARBA" id="ARBA00023052"/>
    </source>
</evidence>
<accession>A0A246RQ33</accession>
<organism evidence="5 6">
    <name type="scientific">Micromonospora wenchangensis</name>
    <dbReference type="NCBI Taxonomy" id="1185415"/>
    <lineage>
        <taxon>Bacteria</taxon>
        <taxon>Bacillati</taxon>
        <taxon>Actinomycetota</taxon>
        <taxon>Actinomycetes</taxon>
        <taxon>Micromonosporales</taxon>
        <taxon>Micromonosporaceae</taxon>
        <taxon>Micromonospora</taxon>
    </lineage>
</organism>
<evidence type="ECO:0000259" key="3">
    <source>
        <dbReference type="Pfam" id="PF02775"/>
    </source>
</evidence>
<comment type="caution">
    <text evidence="5">The sequence shown here is derived from an EMBL/GenBank/DDBJ whole genome shotgun (WGS) entry which is preliminary data.</text>
</comment>
<dbReference type="GO" id="GO:0005948">
    <property type="term" value="C:acetolactate synthase complex"/>
    <property type="evidence" value="ECO:0007669"/>
    <property type="project" value="TreeGrafter"/>
</dbReference>
<dbReference type="InterPro" id="IPR045229">
    <property type="entry name" value="TPP_enz"/>
</dbReference>
<evidence type="ECO:0000313" key="6">
    <source>
        <dbReference type="Proteomes" id="UP000197174"/>
    </source>
</evidence>
<dbReference type="SUPFAM" id="SSF52467">
    <property type="entry name" value="DHS-like NAD/FAD-binding domain"/>
    <property type="match status" value="1"/>
</dbReference>
<protein>
    <recommendedName>
        <fullName evidence="7">Thiamine pyrophosphate-binding protein</fullName>
    </recommendedName>
</protein>
<dbReference type="Pfam" id="PF02775">
    <property type="entry name" value="TPP_enzyme_C"/>
    <property type="match status" value="1"/>
</dbReference>
<evidence type="ECO:0000313" key="5">
    <source>
        <dbReference type="EMBL" id="OWV09546.1"/>
    </source>
</evidence>
<dbReference type="GO" id="GO:0000287">
    <property type="term" value="F:magnesium ion binding"/>
    <property type="evidence" value="ECO:0007669"/>
    <property type="project" value="UniProtKB-ARBA"/>
</dbReference>
<dbReference type="InterPro" id="IPR029061">
    <property type="entry name" value="THDP-binding"/>
</dbReference>
<gene>
    <name evidence="5" type="ORF">B5D80_09120</name>
</gene>
<name>A0A246RQ33_9ACTN</name>
<dbReference type="InterPro" id="IPR011766">
    <property type="entry name" value="TPP_enzyme_TPP-bd"/>
</dbReference>
<dbReference type="CDD" id="cd07035">
    <property type="entry name" value="TPP_PYR_POX_like"/>
    <property type="match status" value="1"/>
</dbReference>
<sequence>MDLTYGSDVMVALLQRLGIRYVAANPGASFRGLHDSLTTSGSPEVISALHEGVAVAVAHGYAKASGEVMAAAVHNLVGLQQAVMATFNAYADHAPVLLLGGSGPADQARRRPWIDWVHTANQQGQAVRDVVKWDTEPTSVAALPDLMLRAHQLAVAQPPGPTYVALDALMQESPAPAVDLGDWGPAPLAPPTAPLDRLEAVADLLVAADSPVVLADFVGRSRAGFDALRRLAETLAVPVVDLGSRHNFPTGHWADCTADRAGRLADADLVLALDCRDVRWATSQVDNDRRGYRMLTRPGTKLAVITLNDLKHNGFLDLEPPIRADEYLVADTAVALPVLADLVAERVARRADAVAARREWLTGHTAALRAAQGPPPESPHGGITEGVLAAATYDAVRDGPWQIGFTMFRGWPRRTWDLVDYNCHLGGSGAGGLGFGIGGSIGAALHHRDDDTVVVDLQPDGDLLYTPQALWTAAHHRLPLLAVVVNNRSYGADWLHQRRVVQTRGGDLDRARHGMDLTGPDVDHAGMARAQGVEAFTVTDRDALASTLTEAVKSVREGRPVLVDVVVDLPEV</sequence>
<feature type="domain" description="Thiamine pyrophosphate enzyme N-terminal TPP-binding" evidence="4">
    <location>
        <begin position="6"/>
        <end position="109"/>
    </location>
</feature>
<proteinExistence type="inferred from homology"/>
<dbReference type="GO" id="GO:0050660">
    <property type="term" value="F:flavin adenine dinucleotide binding"/>
    <property type="evidence" value="ECO:0007669"/>
    <property type="project" value="TreeGrafter"/>
</dbReference>
<dbReference type="GO" id="GO:0030976">
    <property type="term" value="F:thiamine pyrophosphate binding"/>
    <property type="evidence" value="ECO:0007669"/>
    <property type="project" value="InterPro"/>
</dbReference>
<dbReference type="SUPFAM" id="SSF52518">
    <property type="entry name" value="Thiamin diphosphate-binding fold (THDP-binding)"/>
    <property type="match status" value="2"/>
</dbReference>